<dbReference type="SUPFAM" id="SSF56024">
    <property type="entry name" value="Phospholipase D/nuclease"/>
    <property type="match status" value="1"/>
</dbReference>
<dbReference type="CDD" id="cd00093">
    <property type="entry name" value="HTH_XRE"/>
    <property type="match status" value="1"/>
</dbReference>
<dbReference type="RefSeq" id="WP_346154046.1">
    <property type="nucleotide sequence ID" value="NZ_BAAATE010000031.1"/>
</dbReference>
<evidence type="ECO:0000259" key="1">
    <source>
        <dbReference type="PROSITE" id="PS50943"/>
    </source>
</evidence>
<comment type="caution">
    <text evidence="2">The sequence shown here is derived from an EMBL/GenBank/DDBJ whole genome shotgun (WGS) entry which is preliminary data.</text>
</comment>
<dbReference type="Proteomes" id="UP001501666">
    <property type="component" value="Unassembled WGS sequence"/>
</dbReference>
<keyword evidence="3" id="KW-1185">Reference proteome</keyword>
<name>A0ABN3T101_9ACTN</name>
<dbReference type="InterPro" id="IPR001387">
    <property type="entry name" value="Cro/C1-type_HTH"/>
</dbReference>
<dbReference type="Gene3D" id="1.10.260.40">
    <property type="entry name" value="lambda repressor-like DNA-binding domains"/>
    <property type="match status" value="1"/>
</dbReference>
<gene>
    <name evidence="2" type="ORF">GCM10010412_079960</name>
</gene>
<sequence length="258" mass="29532">MNDNLRQALINARLQPADVAARLAVDPKTVNRWLKGRLPYPRHRWAVADLLHVDETDLWPETAQQQRLISDEVQAIYPHRWAVPQSVWRRLFEEADREIDILAYSGLFLMEDAGILNLIAERARAGVRVRVLLGDPDCPEVATRGQDETIGADVMAARIRNSLALCSSLDRVDQAEIRLHRTTLYNSIYRADDHLLVNIHAYGTPAARAPVVDLRAVESEGVADVYLSSFERAWNSAKPYQARPWRRLRRRRKQLLCT</sequence>
<proteinExistence type="predicted"/>
<dbReference type="InterPro" id="IPR010982">
    <property type="entry name" value="Lambda_DNA-bd_dom_sf"/>
</dbReference>
<reference evidence="2 3" key="1">
    <citation type="journal article" date="2019" name="Int. J. Syst. Evol. Microbiol.">
        <title>The Global Catalogue of Microorganisms (GCM) 10K type strain sequencing project: providing services to taxonomists for standard genome sequencing and annotation.</title>
        <authorList>
            <consortium name="The Broad Institute Genomics Platform"/>
            <consortium name="The Broad Institute Genome Sequencing Center for Infectious Disease"/>
            <person name="Wu L."/>
            <person name="Ma J."/>
        </authorList>
    </citation>
    <scope>NUCLEOTIDE SEQUENCE [LARGE SCALE GENOMIC DNA]</scope>
    <source>
        <strain evidence="2 3">JCM 6835</strain>
    </source>
</reference>
<dbReference type="PROSITE" id="PS50943">
    <property type="entry name" value="HTH_CROC1"/>
    <property type="match status" value="1"/>
</dbReference>
<evidence type="ECO:0000313" key="2">
    <source>
        <dbReference type="EMBL" id="GAA2690361.1"/>
    </source>
</evidence>
<dbReference type="EMBL" id="BAAATE010000031">
    <property type="protein sequence ID" value="GAA2690361.1"/>
    <property type="molecule type" value="Genomic_DNA"/>
</dbReference>
<evidence type="ECO:0000313" key="3">
    <source>
        <dbReference type="Proteomes" id="UP001501666"/>
    </source>
</evidence>
<organism evidence="2 3">
    <name type="scientific">Nonomuraea recticatena</name>
    <dbReference type="NCBI Taxonomy" id="46178"/>
    <lineage>
        <taxon>Bacteria</taxon>
        <taxon>Bacillati</taxon>
        <taxon>Actinomycetota</taxon>
        <taxon>Actinomycetes</taxon>
        <taxon>Streptosporangiales</taxon>
        <taxon>Streptosporangiaceae</taxon>
        <taxon>Nonomuraea</taxon>
    </lineage>
</organism>
<accession>A0ABN3T101</accession>
<feature type="domain" description="HTH cro/C1-type" evidence="1">
    <location>
        <begin position="5"/>
        <end position="58"/>
    </location>
</feature>
<protein>
    <submittedName>
        <fullName evidence="2">DUF5919 domain-containing protein</fullName>
    </submittedName>
</protein>